<comment type="caution">
    <text evidence="7">The sequence shown here is derived from an EMBL/GenBank/DDBJ whole genome shotgun (WGS) entry which is preliminary data.</text>
</comment>
<name>A0ABP6LCA7_9ACTN</name>
<feature type="transmembrane region" description="Helical" evidence="6">
    <location>
        <begin position="281"/>
        <end position="299"/>
    </location>
</feature>
<reference evidence="8" key="1">
    <citation type="journal article" date="2019" name="Int. J. Syst. Evol. Microbiol.">
        <title>The Global Catalogue of Microorganisms (GCM) 10K type strain sequencing project: providing services to taxonomists for standard genome sequencing and annotation.</title>
        <authorList>
            <consortium name="The Broad Institute Genomics Platform"/>
            <consortium name="The Broad Institute Genome Sequencing Center for Infectious Disease"/>
            <person name="Wu L."/>
            <person name="Ma J."/>
        </authorList>
    </citation>
    <scope>NUCLEOTIDE SEQUENCE [LARGE SCALE GENOMIC DNA]</scope>
    <source>
        <strain evidence="8">JCM 3106</strain>
    </source>
</reference>
<dbReference type="InterPro" id="IPR051788">
    <property type="entry name" value="MFS_Transporter"/>
</dbReference>
<feature type="transmembrane region" description="Helical" evidence="6">
    <location>
        <begin position="244"/>
        <end position="261"/>
    </location>
</feature>
<keyword evidence="3 6" id="KW-1133">Transmembrane helix</keyword>
<evidence type="ECO:0000313" key="7">
    <source>
        <dbReference type="EMBL" id="GAA3039084.1"/>
    </source>
</evidence>
<evidence type="ECO:0000256" key="2">
    <source>
        <dbReference type="ARBA" id="ARBA00022692"/>
    </source>
</evidence>
<feature type="transmembrane region" description="Helical" evidence="6">
    <location>
        <begin position="20"/>
        <end position="37"/>
    </location>
</feature>
<evidence type="ECO:0000256" key="3">
    <source>
        <dbReference type="ARBA" id="ARBA00022989"/>
    </source>
</evidence>
<proteinExistence type="predicted"/>
<feature type="transmembrane region" description="Helical" evidence="6">
    <location>
        <begin position="335"/>
        <end position="360"/>
    </location>
</feature>
<dbReference type="SUPFAM" id="SSF103473">
    <property type="entry name" value="MFS general substrate transporter"/>
    <property type="match status" value="1"/>
</dbReference>
<gene>
    <name evidence="7" type="ORF">GCM10017559_79100</name>
</gene>
<dbReference type="InterPro" id="IPR036259">
    <property type="entry name" value="MFS_trans_sf"/>
</dbReference>
<keyword evidence="8" id="KW-1185">Reference proteome</keyword>
<feature type="transmembrane region" description="Helical" evidence="6">
    <location>
        <begin position="111"/>
        <end position="130"/>
    </location>
</feature>
<feature type="transmembrane region" description="Helical" evidence="6">
    <location>
        <begin position="136"/>
        <end position="156"/>
    </location>
</feature>
<evidence type="ECO:0000256" key="6">
    <source>
        <dbReference type="SAM" id="Phobius"/>
    </source>
</evidence>
<evidence type="ECO:0000256" key="4">
    <source>
        <dbReference type="ARBA" id="ARBA00023136"/>
    </source>
</evidence>
<sequence length="441" mass="42481">MWGASVPGIRDQAGLTDGQLGTALLFIGAGALPAMLVTGRAVDRWGVRVGALLLVALGATGTLVAVASRDVWSLSAGLALLGAVSGAADVAINAAAGAAERASGRPVITRAHGTFSTMVVAGSLATGLSSGLGPPIVVPFLLVAVASIGAALGIAADARTLRAGPVAAGAARTTPAPAPAPTARTTPAATTPAATAPTGRPTRTRPAAPAAPAGPADPVAVTITRPHPAPAGDARGGGRHGHPVRLFPLLVVGALGALAFATENAHQSWGAVYLSDVAGAGPALASAGPAVFAAVVALTRFSAGGIGPRHAAAVLVCGAATAAAGTALVSAATSVWVVLSGLALAAAGTAVLYPTMMSVVAAHVGEAARGRATAVVTTVGYLGFLAGPVYVGRWAEATGLPGAMAAVAVLAAALAVLAWPLLRSAVGSGSPWDTPPGDPRM</sequence>
<feature type="transmembrane region" description="Helical" evidence="6">
    <location>
        <begin position="372"/>
        <end position="391"/>
    </location>
</feature>
<keyword evidence="2 6" id="KW-0812">Transmembrane</keyword>
<organism evidence="7 8">
    <name type="scientific">Streptosporangium longisporum</name>
    <dbReference type="NCBI Taxonomy" id="46187"/>
    <lineage>
        <taxon>Bacteria</taxon>
        <taxon>Bacillati</taxon>
        <taxon>Actinomycetota</taxon>
        <taxon>Actinomycetes</taxon>
        <taxon>Streptosporangiales</taxon>
        <taxon>Streptosporangiaceae</taxon>
        <taxon>Streptosporangium</taxon>
    </lineage>
</organism>
<feature type="transmembrane region" description="Helical" evidence="6">
    <location>
        <begin position="311"/>
        <end position="329"/>
    </location>
</feature>
<accession>A0ABP6LCA7</accession>
<dbReference type="Gene3D" id="1.20.1250.20">
    <property type="entry name" value="MFS general substrate transporter like domains"/>
    <property type="match status" value="2"/>
</dbReference>
<dbReference type="InterPro" id="IPR011701">
    <property type="entry name" value="MFS"/>
</dbReference>
<keyword evidence="4 6" id="KW-0472">Membrane</keyword>
<dbReference type="PANTHER" id="PTHR23514:SF13">
    <property type="entry name" value="INNER MEMBRANE PROTEIN YBJJ"/>
    <property type="match status" value="1"/>
</dbReference>
<evidence type="ECO:0000256" key="1">
    <source>
        <dbReference type="ARBA" id="ARBA00004141"/>
    </source>
</evidence>
<feature type="transmembrane region" description="Helical" evidence="6">
    <location>
        <begin position="74"/>
        <end position="99"/>
    </location>
</feature>
<dbReference type="EMBL" id="BAAAWD010000029">
    <property type="protein sequence ID" value="GAA3039084.1"/>
    <property type="molecule type" value="Genomic_DNA"/>
</dbReference>
<feature type="transmembrane region" description="Helical" evidence="6">
    <location>
        <begin position="49"/>
        <end position="68"/>
    </location>
</feature>
<dbReference type="Proteomes" id="UP001499930">
    <property type="component" value="Unassembled WGS sequence"/>
</dbReference>
<comment type="subcellular location">
    <subcellularLocation>
        <location evidence="1">Membrane</location>
        <topology evidence="1">Multi-pass membrane protein</topology>
    </subcellularLocation>
</comment>
<feature type="region of interest" description="Disordered" evidence="5">
    <location>
        <begin position="170"/>
        <end position="216"/>
    </location>
</feature>
<dbReference type="PANTHER" id="PTHR23514">
    <property type="entry name" value="BYPASS OF STOP CODON PROTEIN 6"/>
    <property type="match status" value="1"/>
</dbReference>
<feature type="transmembrane region" description="Helical" evidence="6">
    <location>
        <begin position="403"/>
        <end position="422"/>
    </location>
</feature>
<evidence type="ECO:0008006" key="9">
    <source>
        <dbReference type="Google" id="ProtNLM"/>
    </source>
</evidence>
<protein>
    <recommendedName>
        <fullName evidence="9">MFS transporter</fullName>
    </recommendedName>
</protein>
<dbReference type="Pfam" id="PF07690">
    <property type="entry name" value="MFS_1"/>
    <property type="match status" value="1"/>
</dbReference>
<evidence type="ECO:0000256" key="5">
    <source>
        <dbReference type="SAM" id="MobiDB-lite"/>
    </source>
</evidence>
<evidence type="ECO:0000313" key="8">
    <source>
        <dbReference type="Proteomes" id="UP001499930"/>
    </source>
</evidence>